<comment type="caution">
    <text evidence="1">The sequence shown here is derived from an EMBL/GenBank/DDBJ whole genome shotgun (WGS) entry which is preliminary data.</text>
</comment>
<accession>A0ABS1Y889</accession>
<dbReference type="EMBL" id="JAACBX020000002">
    <property type="protein sequence ID" value="MBM0244620.1"/>
    <property type="molecule type" value="Genomic_DNA"/>
</dbReference>
<name>A0ABS1Y889_9CORY</name>
<evidence type="ECO:0000313" key="1">
    <source>
        <dbReference type="EMBL" id="MBM0244620.1"/>
    </source>
</evidence>
<evidence type="ECO:0000313" key="2">
    <source>
        <dbReference type="Proteomes" id="UP001518680"/>
    </source>
</evidence>
<dbReference type="Proteomes" id="UP001518680">
    <property type="component" value="Unassembled WGS sequence"/>
</dbReference>
<sequence>MKTYERFNDAVQHEIITPLGEYAAQHDVDAIIDELIISSGTEADPQFYIDPDADFWDVVASHAL</sequence>
<keyword evidence="2" id="KW-1185">Reference proteome</keyword>
<gene>
    <name evidence="1" type="ORF">GWO63_010305</name>
</gene>
<dbReference type="RefSeq" id="WP_200436675.1">
    <property type="nucleotide sequence ID" value="NZ_CP068291.1"/>
</dbReference>
<proteinExistence type="predicted"/>
<reference evidence="1 2" key="1">
    <citation type="submission" date="2021-01" db="EMBL/GenBank/DDBJ databases">
        <title>Complete genome sequences of Corynebacterium macginleyi strains isolated from infectious keratitis.</title>
        <authorList>
            <person name="Sagerfors S."/>
            <person name="Poehlein A."/>
            <person name="Soderquist B."/>
            <person name="Bruggemann H."/>
        </authorList>
    </citation>
    <scope>NUCLEOTIDE SEQUENCE [LARGE SCALE GENOMIC DNA]</scope>
    <source>
        <strain evidence="1 2">12T220</strain>
    </source>
</reference>
<organism evidence="1 2">
    <name type="scientific">Corynebacterium macginleyi</name>
    <dbReference type="NCBI Taxonomy" id="38290"/>
    <lineage>
        <taxon>Bacteria</taxon>
        <taxon>Bacillati</taxon>
        <taxon>Actinomycetota</taxon>
        <taxon>Actinomycetes</taxon>
        <taxon>Mycobacteriales</taxon>
        <taxon>Corynebacteriaceae</taxon>
        <taxon>Corynebacterium</taxon>
    </lineage>
</organism>
<protein>
    <submittedName>
        <fullName evidence="1">Uncharacterized protein</fullName>
    </submittedName>
</protein>